<dbReference type="InterPro" id="IPR016032">
    <property type="entry name" value="Sig_transdc_resp-reg_C-effctor"/>
</dbReference>
<keyword evidence="5" id="KW-1185">Reference proteome</keyword>
<evidence type="ECO:0000256" key="1">
    <source>
        <dbReference type="ARBA" id="ARBA00022741"/>
    </source>
</evidence>
<dbReference type="SMART" id="SM00421">
    <property type="entry name" value="HTH_LUXR"/>
    <property type="match status" value="1"/>
</dbReference>
<dbReference type="EMBL" id="BAAAVV010000014">
    <property type="protein sequence ID" value="GAA3181694.1"/>
    <property type="molecule type" value="Genomic_DNA"/>
</dbReference>
<evidence type="ECO:0000256" key="2">
    <source>
        <dbReference type="ARBA" id="ARBA00022840"/>
    </source>
</evidence>
<dbReference type="PROSITE" id="PS00622">
    <property type="entry name" value="HTH_LUXR_1"/>
    <property type="match status" value="1"/>
</dbReference>
<dbReference type="InterPro" id="IPR041664">
    <property type="entry name" value="AAA_16"/>
</dbReference>
<dbReference type="InterPro" id="IPR011990">
    <property type="entry name" value="TPR-like_helical_dom_sf"/>
</dbReference>
<dbReference type="PANTHER" id="PTHR16305">
    <property type="entry name" value="TESTICULAR SOLUBLE ADENYLYL CYCLASE"/>
    <property type="match status" value="1"/>
</dbReference>
<dbReference type="InterPro" id="IPR000792">
    <property type="entry name" value="Tscrpt_reg_LuxR_C"/>
</dbReference>
<protein>
    <submittedName>
        <fullName evidence="4">LuxR family transcriptional regulator</fullName>
    </submittedName>
</protein>
<dbReference type="CDD" id="cd06170">
    <property type="entry name" value="LuxR_C_like"/>
    <property type="match status" value="1"/>
</dbReference>
<dbReference type="SUPFAM" id="SSF48452">
    <property type="entry name" value="TPR-like"/>
    <property type="match status" value="1"/>
</dbReference>
<evidence type="ECO:0000313" key="4">
    <source>
        <dbReference type="EMBL" id="GAA3181694.1"/>
    </source>
</evidence>
<sequence>MLQGRDVEQARVRALLDDARVGRGGALVLRGQPGVGKSALLADAEAGARAAGLTVLLTRGVESESPLPFAALQRLLRPVMDCAEGLPSLQARALRTAFGEGEPEGGAGDRFLVYLAALSLLAEAGERTPVLAVVDDAHWLDDASAAALLFVARRLQAEDVGLVFAARTGDVRTFDSGDLPVLDVGAIDRDAAGALLSERAGVPVPAAVRDALLAGTGGNPLALVELAGALTVEQLAGTRPLPDRLPLTEGVERAFLDRYRRLPPEARTVLLVAAADDSGRTTTVRSGADALGAGEAGFEDAERSGLLSVRGGTCELRHPLVRSAVYDAATSTERRRVHRALAAVLTDVDPDRRAWHLAASVDTPDADIVDELERAAERALMRGGREAASAAFERAAELASDAAVRAALLHRAATSAWLGARPPRARALADAALALDPEPLLRADVRLLLAHLEFHQGSLDVAHGMLLEAAAEVAPHDRGRTTELAMLAAALAAFGARSTGPVGPIDLLPAAGPGASVRELVLGDLIRGLDAVSRADWIGAAPPLRRAVGLADELVVGRDEDLLLNLGIAAWPLGDSESALRLQDRLLAHARDTGAVVMIVHALTRRSLPELATGRWATAASGAEEALALADNSGQPVLAAWPAAVLALLAVFAGDGSAADEHLARVERIAGTHSLGIVTELVLDLSRWARGVREIGEPSGGMHHFERMSSASVSHLAALDRIEAAVHAGRPETARAWVAELESYAAGTGAPWAAAIVEHGRALLANGPAVEEHFERALEAHGRSLWRPARGRTELAYGSHLRRSRRRVDARAHLRAALEVFEDIGAGVWTERARQELRASGETARRREATDAPALTPSERQIAGLVREGLSNRDIAARLFVSPRTVDFHLRNVFAKVGVTSRTELAAQLTD</sequence>
<dbReference type="Proteomes" id="UP001499924">
    <property type="component" value="Unassembled WGS sequence"/>
</dbReference>
<proteinExistence type="predicted"/>
<dbReference type="Gene3D" id="1.10.10.10">
    <property type="entry name" value="Winged helix-like DNA-binding domain superfamily/Winged helix DNA-binding domain"/>
    <property type="match status" value="1"/>
</dbReference>
<dbReference type="PRINTS" id="PR00038">
    <property type="entry name" value="HTHLUXR"/>
</dbReference>
<dbReference type="InterPro" id="IPR036388">
    <property type="entry name" value="WH-like_DNA-bd_sf"/>
</dbReference>
<name>A0ABP6PKD5_9ACTN</name>
<feature type="domain" description="HTH luxR-type" evidence="3">
    <location>
        <begin position="848"/>
        <end position="911"/>
    </location>
</feature>
<dbReference type="SUPFAM" id="SSF52540">
    <property type="entry name" value="P-loop containing nucleoside triphosphate hydrolases"/>
    <property type="match status" value="1"/>
</dbReference>
<dbReference type="RefSeq" id="WP_344690815.1">
    <property type="nucleotide sequence ID" value="NZ_BAAAVV010000014.1"/>
</dbReference>
<dbReference type="Pfam" id="PF13191">
    <property type="entry name" value="AAA_16"/>
    <property type="match status" value="1"/>
</dbReference>
<gene>
    <name evidence="4" type="ORF">GCM10010531_39870</name>
</gene>
<keyword evidence="1" id="KW-0547">Nucleotide-binding</keyword>
<dbReference type="PANTHER" id="PTHR16305:SF35">
    <property type="entry name" value="TRANSCRIPTIONAL ACTIVATOR DOMAIN"/>
    <property type="match status" value="1"/>
</dbReference>
<dbReference type="Gene3D" id="1.25.40.10">
    <property type="entry name" value="Tetratricopeptide repeat domain"/>
    <property type="match status" value="1"/>
</dbReference>
<keyword evidence="2" id="KW-0067">ATP-binding</keyword>
<evidence type="ECO:0000313" key="5">
    <source>
        <dbReference type="Proteomes" id="UP001499924"/>
    </source>
</evidence>
<evidence type="ECO:0000259" key="3">
    <source>
        <dbReference type="PROSITE" id="PS50043"/>
    </source>
</evidence>
<dbReference type="SUPFAM" id="SSF46894">
    <property type="entry name" value="C-terminal effector domain of the bipartite response regulators"/>
    <property type="match status" value="1"/>
</dbReference>
<reference evidence="5" key="1">
    <citation type="journal article" date="2019" name="Int. J. Syst. Evol. Microbiol.">
        <title>The Global Catalogue of Microorganisms (GCM) 10K type strain sequencing project: providing services to taxonomists for standard genome sequencing and annotation.</title>
        <authorList>
            <consortium name="The Broad Institute Genomics Platform"/>
            <consortium name="The Broad Institute Genome Sequencing Center for Infectious Disease"/>
            <person name="Wu L."/>
            <person name="Ma J."/>
        </authorList>
    </citation>
    <scope>NUCLEOTIDE SEQUENCE [LARGE SCALE GENOMIC DNA]</scope>
    <source>
        <strain evidence="5">JCM 15614</strain>
    </source>
</reference>
<comment type="caution">
    <text evidence="4">The sequence shown here is derived from an EMBL/GenBank/DDBJ whole genome shotgun (WGS) entry which is preliminary data.</text>
</comment>
<dbReference type="Pfam" id="PF00196">
    <property type="entry name" value="GerE"/>
    <property type="match status" value="1"/>
</dbReference>
<dbReference type="PROSITE" id="PS50043">
    <property type="entry name" value="HTH_LUXR_2"/>
    <property type="match status" value="1"/>
</dbReference>
<organism evidence="4 5">
    <name type="scientific">Blastococcus jejuensis</name>
    <dbReference type="NCBI Taxonomy" id="351224"/>
    <lineage>
        <taxon>Bacteria</taxon>
        <taxon>Bacillati</taxon>
        <taxon>Actinomycetota</taxon>
        <taxon>Actinomycetes</taxon>
        <taxon>Geodermatophilales</taxon>
        <taxon>Geodermatophilaceae</taxon>
        <taxon>Blastococcus</taxon>
    </lineage>
</organism>
<accession>A0ABP6PKD5</accession>
<dbReference type="InterPro" id="IPR027417">
    <property type="entry name" value="P-loop_NTPase"/>
</dbReference>